<dbReference type="Proteomes" id="UP000523000">
    <property type="component" value="Unassembled WGS sequence"/>
</dbReference>
<accession>A0A839QRA7</accession>
<dbReference type="Pfam" id="PF11255">
    <property type="entry name" value="DUF3054"/>
    <property type="match status" value="1"/>
</dbReference>
<organism evidence="2 3">
    <name type="scientific">Paeniglutamicibacter cryotolerans</name>
    <dbReference type="NCBI Taxonomy" id="670079"/>
    <lineage>
        <taxon>Bacteria</taxon>
        <taxon>Bacillati</taxon>
        <taxon>Actinomycetota</taxon>
        <taxon>Actinomycetes</taxon>
        <taxon>Micrococcales</taxon>
        <taxon>Micrococcaceae</taxon>
        <taxon>Paeniglutamicibacter</taxon>
    </lineage>
</organism>
<keyword evidence="1" id="KW-0472">Membrane</keyword>
<sequence>MMKHSRWLGFLLIDLALVLIFAVSGRQQHEHGLSVLGILQTAAPFMAALVIATLITVPVETHSRLWPQGVLVWILTVGMGMALRVWTGATAEVPFIVVATLVLGLFLMGRRLITGRILRRSMRHTSA</sequence>
<protein>
    <recommendedName>
        <fullName evidence="4">DUF3054 domain-containing protein</fullName>
    </recommendedName>
</protein>
<reference evidence="2 3" key="1">
    <citation type="submission" date="2020-08" db="EMBL/GenBank/DDBJ databases">
        <title>Sequencing the genomes of 1000 actinobacteria strains.</title>
        <authorList>
            <person name="Klenk H.-P."/>
        </authorList>
    </citation>
    <scope>NUCLEOTIDE SEQUENCE [LARGE SCALE GENOMIC DNA]</scope>
    <source>
        <strain evidence="2 3">DSM 22826</strain>
    </source>
</reference>
<evidence type="ECO:0000313" key="2">
    <source>
        <dbReference type="EMBL" id="MBB2997205.1"/>
    </source>
</evidence>
<comment type="caution">
    <text evidence="2">The sequence shown here is derived from an EMBL/GenBank/DDBJ whole genome shotgun (WGS) entry which is preliminary data.</text>
</comment>
<keyword evidence="3" id="KW-1185">Reference proteome</keyword>
<gene>
    <name evidence="2" type="ORF">E9229_003452</name>
</gene>
<feature type="transmembrane region" description="Helical" evidence="1">
    <location>
        <begin position="69"/>
        <end position="87"/>
    </location>
</feature>
<evidence type="ECO:0008006" key="4">
    <source>
        <dbReference type="Google" id="ProtNLM"/>
    </source>
</evidence>
<proteinExistence type="predicted"/>
<name>A0A839QRA7_9MICC</name>
<feature type="transmembrane region" description="Helical" evidence="1">
    <location>
        <begin position="35"/>
        <end position="57"/>
    </location>
</feature>
<dbReference type="AlphaFoldDB" id="A0A839QRA7"/>
<keyword evidence="1" id="KW-1133">Transmembrane helix</keyword>
<dbReference type="InterPro" id="IPR021414">
    <property type="entry name" value="DUF3054"/>
</dbReference>
<dbReference type="EMBL" id="JACHVS010000002">
    <property type="protein sequence ID" value="MBB2997205.1"/>
    <property type="molecule type" value="Genomic_DNA"/>
</dbReference>
<feature type="transmembrane region" description="Helical" evidence="1">
    <location>
        <begin position="93"/>
        <end position="113"/>
    </location>
</feature>
<dbReference type="RefSeq" id="WP_246380830.1">
    <property type="nucleotide sequence ID" value="NZ_BAABGK010000040.1"/>
</dbReference>
<keyword evidence="1" id="KW-0812">Transmembrane</keyword>
<evidence type="ECO:0000256" key="1">
    <source>
        <dbReference type="SAM" id="Phobius"/>
    </source>
</evidence>
<evidence type="ECO:0000313" key="3">
    <source>
        <dbReference type="Proteomes" id="UP000523000"/>
    </source>
</evidence>